<keyword evidence="6 7" id="KW-0472">Membrane</keyword>
<feature type="transmembrane region" description="Helical" evidence="7">
    <location>
        <begin position="85"/>
        <end position="105"/>
    </location>
</feature>
<dbReference type="Pfam" id="PF03458">
    <property type="entry name" value="Gly_transporter"/>
    <property type="match status" value="2"/>
</dbReference>
<keyword evidence="4 7" id="KW-0812">Transmembrane</keyword>
<dbReference type="KEGG" id="fgl:EM308_08670"/>
<evidence type="ECO:0000313" key="10">
    <source>
        <dbReference type="Proteomes" id="UP000175968"/>
    </source>
</evidence>
<dbReference type="PANTHER" id="PTHR30506:SF3">
    <property type="entry name" value="UPF0126 INNER MEMBRANE PROTEIN YADS-RELATED"/>
    <property type="match status" value="1"/>
</dbReference>
<evidence type="ECO:0000256" key="3">
    <source>
        <dbReference type="ARBA" id="ARBA00022475"/>
    </source>
</evidence>
<feature type="transmembrane region" description="Helical" evidence="7">
    <location>
        <begin position="172"/>
        <end position="189"/>
    </location>
</feature>
<proteinExistence type="inferred from homology"/>
<protein>
    <recommendedName>
        <fullName evidence="8">Glycine transporter domain-containing protein</fullName>
    </recommendedName>
</protein>
<gene>
    <name evidence="9" type="ORF">EM308_08670</name>
</gene>
<accession>A0AAC9N6Y0</accession>
<feature type="transmembrane region" description="Helical" evidence="7">
    <location>
        <begin position="111"/>
        <end position="136"/>
    </location>
</feature>
<feature type="transmembrane region" description="Helical" evidence="7">
    <location>
        <begin position="61"/>
        <end position="78"/>
    </location>
</feature>
<sequence>MFEFLEVIGVAAFAMSGSLTGMHKKMDLFGVFVIALATSFGGGTLRDVLMGEKVFWLKTENLVYIYVAVVGYLLAVFFHKKLEYFRISLFLFDTIGLGIYTLVGLEKGLNFGLNPVVCVALGTITACFGGVTRDILCAEVPNLFKQEIYATICVAGGIVFFGLKKINLDNEVLYLITSIFIITVRLLAVKYKWQIKPLKIENF</sequence>
<evidence type="ECO:0000259" key="8">
    <source>
        <dbReference type="Pfam" id="PF03458"/>
    </source>
</evidence>
<evidence type="ECO:0000256" key="6">
    <source>
        <dbReference type="ARBA" id="ARBA00023136"/>
    </source>
</evidence>
<dbReference type="RefSeq" id="WP_035637974.1">
    <property type="nucleotide sequence ID" value="NZ_CP017479.1"/>
</dbReference>
<feature type="domain" description="Glycine transporter" evidence="8">
    <location>
        <begin position="4"/>
        <end position="79"/>
    </location>
</feature>
<evidence type="ECO:0000256" key="5">
    <source>
        <dbReference type="ARBA" id="ARBA00022989"/>
    </source>
</evidence>
<feature type="transmembrane region" description="Helical" evidence="7">
    <location>
        <begin position="28"/>
        <end position="49"/>
    </location>
</feature>
<dbReference type="AlphaFoldDB" id="A0AAC9N6Y0"/>
<feature type="domain" description="Glycine transporter" evidence="8">
    <location>
        <begin position="91"/>
        <end position="164"/>
    </location>
</feature>
<evidence type="ECO:0000256" key="4">
    <source>
        <dbReference type="ARBA" id="ARBA00022692"/>
    </source>
</evidence>
<evidence type="ECO:0000256" key="1">
    <source>
        <dbReference type="ARBA" id="ARBA00004651"/>
    </source>
</evidence>
<organism evidence="9 10">
    <name type="scientific">Flavobacterium gilvum</name>
    <dbReference type="NCBI Taxonomy" id="1492737"/>
    <lineage>
        <taxon>Bacteria</taxon>
        <taxon>Pseudomonadati</taxon>
        <taxon>Bacteroidota</taxon>
        <taxon>Flavobacteriia</taxon>
        <taxon>Flavobacteriales</taxon>
        <taxon>Flavobacteriaceae</taxon>
        <taxon>Flavobacterium</taxon>
    </lineage>
</organism>
<dbReference type="EMBL" id="CP017479">
    <property type="protein sequence ID" value="AOW09568.1"/>
    <property type="molecule type" value="Genomic_DNA"/>
</dbReference>
<keyword evidence="5 7" id="KW-1133">Transmembrane helix</keyword>
<dbReference type="InterPro" id="IPR005115">
    <property type="entry name" value="Gly_transporter"/>
</dbReference>
<keyword evidence="3" id="KW-1003">Cell membrane</keyword>
<dbReference type="Proteomes" id="UP000175968">
    <property type="component" value="Chromosome"/>
</dbReference>
<feature type="transmembrane region" description="Helical" evidence="7">
    <location>
        <begin position="148"/>
        <end position="166"/>
    </location>
</feature>
<dbReference type="GO" id="GO:0005886">
    <property type="term" value="C:plasma membrane"/>
    <property type="evidence" value="ECO:0007669"/>
    <property type="project" value="UniProtKB-SubCell"/>
</dbReference>
<evidence type="ECO:0000256" key="7">
    <source>
        <dbReference type="SAM" id="Phobius"/>
    </source>
</evidence>
<comment type="similarity">
    <text evidence="2">Belongs to the UPF0126 family.</text>
</comment>
<evidence type="ECO:0000313" key="9">
    <source>
        <dbReference type="EMBL" id="AOW09568.1"/>
    </source>
</evidence>
<name>A0AAC9N6Y0_9FLAO</name>
<comment type="subcellular location">
    <subcellularLocation>
        <location evidence="1">Cell membrane</location>
        <topology evidence="1">Multi-pass membrane protein</topology>
    </subcellularLocation>
</comment>
<dbReference type="PANTHER" id="PTHR30506">
    <property type="entry name" value="INNER MEMBRANE PROTEIN"/>
    <property type="match status" value="1"/>
</dbReference>
<reference evidence="9 10" key="1">
    <citation type="submission" date="2016-10" db="EMBL/GenBank/DDBJ databases">
        <title>Flavobacterium gilvum sp. nov., isolated from stream water.</title>
        <authorList>
            <person name="Shin S.-K."/>
            <person name="Cho Y.-J."/>
            <person name="Yi H."/>
        </authorList>
    </citation>
    <scope>NUCLEOTIDE SEQUENCE [LARGE SCALE GENOMIC DNA]</scope>
    <source>
        <strain evidence="9 10">EM1308</strain>
    </source>
</reference>
<keyword evidence="10" id="KW-1185">Reference proteome</keyword>
<evidence type="ECO:0000256" key="2">
    <source>
        <dbReference type="ARBA" id="ARBA00008193"/>
    </source>
</evidence>